<accession>A0A9P6DUX3</accession>
<protein>
    <submittedName>
        <fullName evidence="1">Uncharacterized protein</fullName>
    </submittedName>
</protein>
<organism evidence="1 2">
    <name type="scientific">Hydnum rufescens UP504</name>
    <dbReference type="NCBI Taxonomy" id="1448309"/>
    <lineage>
        <taxon>Eukaryota</taxon>
        <taxon>Fungi</taxon>
        <taxon>Dikarya</taxon>
        <taxon>Basidiomycota</taxon>
        <taxon>Agaricomycotina</taxon>
        <taxon>Agaricomycetes</taxon>
        <taxon>Cantharellales</taxon>
        <taxon>Hydnaceae</taxon>
        <taxon>Hydnum</taxon>
    </lineage>
</organism>
<evidence type="ECO:0000313" key="2">
    <source>
        <dbReference type="Proteomes" id="UP000886523"/>
    </source>
</evidence>
<sequence>MVFGVPLPSSLARAVFMACPFPACLSPYIADRQSGAMTPAQVAKLAPTQSDEPPATLYGSSGRFLAVLDRVSFLYCFNPLIMPPSPVGVLHPITPSPLVHDPPASASCRPSKTATLCLSVLSLASWPWASASWISVLAAQGTGSAFRLWRWKCLQSAHPPAFFSRTPVRHVILLFCVPALVLLGGSSIPSSSGQYCRLLACTLRMLDFPSHSLMHHGPMFVSFDLVLFRVYLDHCSWIAPAASRSLPLSDGFAHHSQRLNDT</sequence>
<evidence type="ECO:0000313" key="1">
    <source>
        <dbReference type="EMBL" id="KAF9515811.1"/>
    </source>
</evidence>
<dbReference type="Proteomes" id="UP000886523">
    <property type="component" value="Unassembled WGS sequence"/>
</dbReference>
<proteinExistence type="predicted"/>
<name>A0A9P6DUX3_9AGAM</name>
<dbReference type="AlphaFoldDB" id="A0A9P6DUX3"/>
<gene>
    <name evidence="1" type="ORF">BS47DRAFT_1391306</name>
</gene>
<comment type="caution">
    <text evidence="1">The sequence shown here is derived from an EMBL/GenBank/DDBJ whole genome shotgun (WGS) entry which is preliminary data.</text>
</comment>
<reference evidence="1" key="1">
    <citation type="journal article" date="2020" name="Nat. Commun.">
        <title>Large-scale genome sequencing of mycorrhizal fungi provides insights into the early evolution of symbiotic traits.</title>
        <authorList>
            <person name="Miyauchi S."/>
            <person name="Kiss E."/>
            <person name="Kuo A."/>
            <person name="Drula E."/>
            <person name="Kohler A."/>
            <person name="Sanchez-Garcia M."/>
            <person name="Morin E."/>
            <person name="Andreopoulos B."/>
            <person name="Barry K.W."/>
            <person name="Bonito G."/>
            <person name="Buee M."/>
            <person name="Carver A."/>
            <person name="Chen C."/>
            <person name="Cichocki N."/>
            <person name="Clum A."/>
            <person name="Culley D."/>
            <person name="Crous P.W."/>
            <person name="Fauchery L."/>
            <person name="Girlanda M."/>
            <person name="Hayes R.D."/>
            <person name="Keri Z."/>
            <person name="LaButti K."/>
            <person name="Lipzen A."/>
            <person name="Lombard V."/>
            <person name="Magnuson J."/>
            <person name="Maillard F."/>
            <person name="Murat C."/>
            <person name="Nolan M."/>
            <person name="Ohm R.A."/>
            <person name="Pangilinan J."/>
            <person name="Pereira M.F."/>
            <person name="Perotto S."/>
            <person name="Peter M."/>
            <person name="Pfister S."/>
            <person name="Riley R."/>
            <person name="Sitrit Y."/>
            <person name="Stielow J.B."/>
            <person name="Szollosi G."/>
            <person name="Zifcakova L."/>
            <person name="Stursova M."/>
            <person name="Spatafora J.W."/>
            <person name="Tedersoo L."/>
            <person name="Vaario L.M."/>
            <person name="Yamada A."/>
            <person name="Yan M."/>
            <person name="Wang P."/>
            <person name="Xu J."/>
            <person name="Bruns T."/>
            <person name="Baldrian P."/>
            <person name="Vilgalys R."/>
            <person name="Dunand C."/>
            <person name="Henrissat B."/>
            <person name="Grigoriev I.V."/>
            <person name="Hibbett D."/>
            <person name="Nagy L.G."/>
            <person name="Martin F.M."/>
        </authorList>
    </citation>
    <scope>NUCLEOTIDE SEQUENCE</scope>
    <source>
        <strain evidence="1">UP504</strain>
    </source>
</reference>
<keyword evidence="2" id="KW-1185">Reference proteome</keyword>
<dbReference type="EMBL" id="MU128946">
    <property type="protein sequence ID" value="KAF9515811.1"/>
    <property type="molecule type" value="Genomic_DNA"/>
</dbReference>